<sequence length="77" mass="8507">PALPVSKVKPVPEWDAVVGATACRSLLDFFRRRQGNPVKPSHCPGPARPLDPFGSAISLVRNFLIPIYQSIHMHHVL</sequence>
<reference evidence="1" key="1">
    <citation type="submission" date="2018-05" db="EMBL/GenBank/DDBJ databases">
        <authorList>
            <person name="Lanie J.A."/>
            <person name="Ng W.-L."/>
            <person name="Kazmierczak K.M."/>
            <person name="Andrzejewski T.M."/>
            <person name="Davidsen T.M."/>
            <person name="Wayne K.J."/>
            <person name="Tettelin H."/>
            <person name="Glass J.I."/>
            <person name="Rusch D."/>
            <person name="Podicherti R."/>
            <person name="Tsui H.-C.T."/>
            <person name="Winkler M.E."/>
        </authorList>
    </citation>
    <scope>NUCLEOTIDE SEQUENCE</scope>
</reference>
<gene>
    <name evidence="1" type="ORF">METZ01_LOCUS131268</name>
</gene>
<accession>A0A381YN88</accession>
<feature type="non-terminal residue" evidence="1">
    <location>
        <position position="1"/>
    </location>
</feature>
<evidence type="ECO:0000313" key="1">
    <source>
        <dbReference type="EMBL" id="SVA78414.1"/>
    </source>
</evidence>
<dbReference type="AlphaFoldDB" id="A0A381YN88"/>
<dbReference type="EMBL" id="UINC01018629">
    <property type="protein sequence ID" value="SVA78414.1"/>
    <property type="molecule type" value="Genomic_DNA"/>
</dbReference>
<protein>
    <submittedName>
        <fullName evidence="1">Uncharacterized protein</fullName>
    </submittedName>
</protein>
<proteinExistence type="predicted"/>
<organism evidence="1">
    <name type="scientific">marine metagenome</name>
    <dbReference type="NCBI Taxonomy" id="408172"/>
    <lineage>
        <taxon>unclassified sequences</taxon>
        <taxon>metagenomes</taxon>
        <taxon>ecological metagenomes</taxon>
    </lineage>
</organism>
<name>A0A381YN88_9ZZZZ</name>